<evidence type="ECO:0000313" key="2">
    <source>
        <dbReference type="Proteomes" id="UP000199058"/>
    </source>
</evidence>
<sequence length="168" mass="19600">MMDYLSDEFMTQLQEKTFCGPNAWKRLMSWLEVDKPFQDFMQIWQAEVAPGFHAHPAPAELPVITGLLESHFEALYPAQFILRLAQLADDQRRHWLFTALSERQQEVLAAWLRDSQLDRSKGQIADHWQDSLDQESLSYEGIPLYASLTYEVFKDLSSIANPQIKRLR</sequence>
<gene>
    <name evidence="1" type="ORF">SAMN05660443_1594</name>
</gene>
<organism evidence="1 2">
    <name type="scientific">Marinospirillum celere</name>
    <dbReference type="NCBI Taxonomy" id="1122252"/>
    <lineage>
        <taxon>Bacteria</taxon>
        <taxon>Pseudomonadati</taxon>
        <taxon>Pseudomonadota</taxon>
        <taxon>Gammaproteobacteria</taxon>
        <taxon>Oceanospirillales</taxon>
        <taxon>Oceanospirillaceae</taxon>
        <taxon>Marinospirillum</taxon>
    </lineage>
</organism>
<proteinExistence type="predicted"/>
<name>A0A1I1GR41_9GAMM</name>
<accession>A0A1I1GR41</accession>
<dbReference type="STRING" id="1122252.SAMN05660443_1594"/>
<dbReference type="Proteomes" id="UP000199058">
    <property type="component" value="Unassembled WGS sequence"/>
</dbReference>
<reference evidence="1 2" key="1">
    <citation type="submission" date="2016-10" db="EMBL/GenBank/DDBJ databases">
        <authorList>
            <person name="de Groot N.N."/>
        </authorList>
    </citation>
    <scope>NUCLEOTIDE SEQUENCE [LARGE SCALE GENOMIC DNA]</scope>
    <source>
        <strain evidence="1 2">DSM 18438</strain>
    </source>
</reference>
<dbReference type="EMBL" id="FOLH01000003">
    <property type="protein sequence ID" value="SFC14269.1"/>
    <property type="molecule type" value="Genomic_DNA"/>
</dbReference>
<dbReference type="AlphaFoldDB" id="A0A1I1GR41"/>
<keyword evidence="2" id="KW-1185">Reference proteome</keyword>
<protein>
    <submittedName>
        <fullName evidence="1">Uncharacterized protein</fullName>
    </submittedName>
</protein>
<evidence type="ECO:0000313" key="1">
    <source>
        <dbReference type="EMBL" id="SFC14269.1"/>
    </source>
</evidence>